<dbReference type="GO" id="GO:0005664">
    <property type="term" value="C:nuclear origin of replication recognition complex"/>
    <property type="evidence" value="ECO:0007669"/>
    <property type="project" value="UniProtKB-UniRule"/>
</dbReference>
<comment type="function">
    <text evidence="5">Component of the origin recognition complex (ORC) that binds origins of replication. DNA-binding is ATP-dependent. ORC is required to assemble the pre-replication complex necessary to initiate DNA replication.</text>
</comment>
<dbReference type="AlphaFoldDB" id="A0A7S1EV42"/>
<evidence type="ECO:0000256" key="3">
    <source>
        <dbReference type="ARBA" id="ARBA00022705"/>
    </source>
</evidence>
<sequence length="457" mass="51678">MQRRSSRGVSKLDVEIEPGISKSRKKSESIVKNTLISNLKKSNKGHTNSINSDLIHDESDNQLESNHNHTSFSVKYFDILQKESNSITKQRTTDSSGFEFSDPSTLKQSCIDLIESQKSDSNFQLYQYQLQFQLYTKWTRFLHASHHLAVFGIGNKSEFIELFVKTQFPDILSIVLNSHTSNHTSFSELIQIILSETAHLPPKQHTFSSSSTQNQTLQSIQLIKQRFQSNPNQDADSLQTSIPPLNLILIIHGLENALIHSGSTGSASSYFNNLRIFSELCDIPGLGIIATLEHGNGGRFVMIGDRWIFCELSTFTIPVLHELVSETQSKKKSTVSGSSHLLLRKESNAQGQYNAVIALLNSLTPNARSIFKLLCTECVLETEQDDEDTVKSVNFQEFYSLCRQKWIVSTPTDLRIVLREFVDHQVIEIKRGIDAAELLSIQLPNDCIRQVLEYLER</sequence>
<evidence type="ECO:0000313" key="8">
    <source>
        <dbReference type="EMBL" id="CAD8825477.1"/>
    </source>
</evidence>
<dbReference type="Pfam" id="PF04084">
    <property type="entry name" value="RecA-like_ORC2"/>
    <property type="match status" value="1"/>
</dbReference>
<dbReference type="PANTHER" id="PTHR14052">
    <property type="entry name" value="ORIGIN RECOGNITION COMPLEX SUBUNIT 2"/>
    <property type="match status" value="1"/>
</dbReference>
<dbReference type="InterPro" id="IPR056772">
    <property type="entry name" value="RecA-like_ORC2"/>
</dbReference>
<protein>
    <recommendedName>
        <fullName evidence="5">Origin recognition complex subunit 2</fullName>
    </recommendedName>
</protein>
<name>A0A7S1EV42_9RHOD</name>
<keyword evidence="4 5" id="KW-0539">Nucleus</keyword>
<dbReference type="Pfam" id="PF24882">
    <property type="entry name" value="WHD_ORC2"/>
    <property type="match status" value="1"/>
</dbReference>
<evidence type="ECO:0000259" key="7">
    <source>
        <dbReference type="Pfam" id="PF24882"/>
    </source>
</evidence>
<evidence type="ECO:0000256" key="1">
    <source>
        <dbReference type="ARBA" id="ARBA00004123"/>
    </source>
</evidence>
<accession>A0A7S1EV42</accession>
<comment type="similarity">
    <text evidence="2 5">Belongs to the ORC2 family.</text>
</comment>
<dbReference type="GO" id="GO:0003688">
    <property type="term" value="F:DNA replication origin binding"/>
    <property type="evidence" value="ECO:0007669"/>
    <property type="project" value="UniProtKB-UniRule"/>
</dbReference>
<dbReference type="PANTHER" id="PTHR14052:SF0">
    <property type="entry name" value="ORIGIN RECOGNITION COMPLEX SUBUNIT 2"/>
    <property type="match status" value="1"/>
</dbReference>
<comment type="subcellular location">
    <subcellularLocation>
        <location evidence="1 5">Nucleus</location>
    </subcellularLocation>
</comment>
<dbReference type="InterPro" id="IPR056773">
    <property type="entry name" value="WHD_ORC2"/>
</dbReference>
<dbReference type="GO" id="GO:0006260">
    <property type="term" value="P:DNA replication"/>
    <property type="evidence" value="ECO:0007669"/>
    <property type="project" value="UniProtKB-UniRule"/>
</dbReference>
<evidence type="ECO:0000256" key="5">
    <source>
        <dbReference type="RuleBase" id="RU368084"/>
    </source>
</evidence>
<dbReference type="InterPro" id="IPR007220">
    <property type="entry name" value="ORC2"/>
</dbReference>
<evidence type="ECO:0000259" key="6">
    <source>
        <dbReference type="Pfam" id="PF04084"/>
    </source>
</evidence>
<evidence type="ECO:0000256" key="4">
    <source>
        <dbReference type="ARBA" id="ARBA00023242"/>
    </source>
</evidence>
<gene>
    <name evidence="8" type="ORF">TOLI1172_LOCUS9877</name>
</gene>
<feature type="domain" description="Origin recognition complex subunit 2 RecA-like" evidence="6">
    <location>
        <begin position="129"/>
        <end position="296"/>
    </location>
</feature>
<comment type="subunit">
    <text evidence="5">Component of the origin recognition complex (ORC).</text>
</comment>
<keyword evidence="3 5" id="KW-0235">DNA replication</keyword>
<dbReference type="EMBL" id="HBFP01013666">
    <property type="protein sequence ID" value="CAD8825477.1"/>
    <property type="molecule type" value="Transcribed_RNA"/>
</dbReference>
<feature type="domain" description="Origin recognition complex subunit 2 winged-helix" evidence="7">
    <location>
        <begin position="391"/>
        <end position="445"/>
    </location>
</feature>
<evidence type="ECO:0000256" key="2">
    <source>
        <dbReference type="ARBA" id="ARBA00007421"/>
    </source>
</evidence>
<reference evidence="8" key="1">
    <citation type="submission" date="2021-01" db="EMBL/GenBank/DDBJ databases">
        <authorList>
            <person name="Corre E."/>
            <person name="Pelletier E."/>
            <person name="Niang G."/>
            <person name="Scheremetjew M."/>
            <person name="Finn R."/>
            <person name="Kale V."/>
            <person name="Holt S."/>
            <person name="Cochrane G."/>
            <person name="Meng A."/>
            <person name="Brown T."/>
            <person name="Cohen L."/>
        </authorList>
    </citation>
    <scope>NUCLEOTIDE SEQUENCE</scope>
    <source>
        <strain evidence="8">CCMP3278</strain>
    </source>
</reference>
<organism evidence="8">
    <name type="scientific">Timspurckia oligopyrenoides</name>
    <dbReference type="NCBI Taxonomy" id="708627"/>
    <lineage>
        <taxon>Eukaryota</taxon>
        <taxon>Rhodophyta</taxon>
        <taxon>Bangiophyceae</taxon>
        <taxon>Porphyridiales</taxon>
        <taxon>Porphyridiaceae</taxon>
        <taxon>Timspurckia</taxon>
    </lineage>
</organism>
<proteinExistence type="inferred from homology"/>